<dbReference type="RefSeq" id="WP_285932566.1">
    <property type="nucleotide sequence ID" value="NZ_JASTZU010000039.1"/>
</dbReference>
<accession>A0ABT7L7G6</accession>
<dbReference type="Pfam" id="PF11167">
    <property type="entry name" value="DUF2953"/>
    <property type="match status" value="1"/>
</dbReference>
<evidence type="ECO:0000313" key="2">
    <source>
        <dbReference type="Proteomes" id="UP001235343"/>
    </source>
</evidence>
<reference evidence="1 2" key="1">
    <citation type="submission" date="2023-06" db="EMBL/GenBank/DDBJ databases">
        <title>Aquibacillus rhizosphaerae LR5S19.</title>
        <authorList>
            <person name="Sun J.-Q."/>
        </authorList>
    </citation>
    <scope>NUCLEOTIDE SEQUENCE [LARGE SCALE GENOMIC DNA]</scope>
    <source>
        <strain evidence="1 2">LR5S19</strain>
    </source>
</reference>
<comment type="caution">
    <text evidence="1">The sequence shown here is derived from an EMBL/GenBank/DDBJ whole genome shotgun (WGS) entry which is preliminary data.</text>
</comment>
<proteinExistence type="predicted"/>
<evidence type="ECO:0000313" key="1">
    <source>
        <dbReference type="EMBL" id="MDL4841339.1"/>
    </source>
</evidence>
<dbReference type="Proteomes" id="UP001235343">
    <property type="component" value="Unassembled WGS sequence"/>
</dbReference>
<organism evidence="1 2">
    <name type="scientific">Aquibacillus rhizosphaerae</name>
    <dbReference type="NCBI Taxonomy" id="3051431"/>
    <lineage>
        <taxon>Bacteria</taxon>
        <taxon>Bacillati</taxon>
        <taxon>Bacillota</taxon>
        <taxon>Bacilli</taxon>
        <taxon>Bacillales</taxon>
        <taxon>Bacillaceae</taxon>
        <taxon>Aquibacillus</taxon>
    </lineage>
</organism>
<keyword evidence="2" id="KW-1185">Reference proteome</keyword>
<sequence length="205" mass="23519">MIWLFIIVIVILLFILILLTKIHTDIHYKYQLNVINTINIKVKIIGITIMSKEIPLLEIDEFQDDTNHNETNDTTSDDFITTLHKYKYIIRRTIESKPILLKHLSKVNIHQIEWRTSFGTGDASVTGLLSGVVWAVKGYIIGLIVNCMNVRTSPKIMVTPLFQQKQSYTELKCIASIRLGQAIYAIIQLARHFRSDFSSLTNETA</sequence>
<protein>
    <submittedName>
        <fullName evidence="1">DUF2953 domain-containing protein</fullName>
    </submittedName>
</protein>
<dbReference type="EMBL" id="JASTZU010000039">
    <property type="protein sequence ID" value="MDL4841339.1"/>
    <property type="molecule type" value="Genomic_DNA"/>
</dbReference>
<name>A0ABT7L7G6_9BACI</name>
<dbReference type="InterPro" id="IPR021338">
    <property type="entry name" value="DUF2953"/>
</dbReference>
<gene>
    <name evidence="1" type="ORF">QQS35_12885</name>
</gene>